<dbReference type="InterPro" id="IPR003439">
    <property type="entry name" value="ABC_transporter-like_ATP-bd"/>
</dbReference>
<dbReference type="PANTHER" id="PTHR48040">
    <property type="entry name" value="PLEIOTROPIC DRUG RESISTANCE PROTEIN 1-LIKE ISOFORM X1"/>
    <property type="match status" value="1"/>
</dbReference>
<feature type="transmembrane region" description="Helical" evidence="11">
    <location>
        <begin position="663"/>
        <end position="685"/>
    </location>
</feature>
<dbReference type="Proteomes" id="UP000515151">
    <property type="component" value="Chromosome 8"/>
</dbReference>
<evidence type="ECO:0000256" key="6">
    <source>
        <dbReference type="ARBA" id="ARBA00022741"/>
    </source>
</evidence>
<dbReference type="InterPro" id="IPR027417">
    <property type="entry name" value="P-loop_NTPase"/>
</dbReference>
<gene>
    <name evidence="16" type="primary">LOC116188314</name>
    <name evidence="13" type="ORF">CDL15_Pgr015700</name>
</gene>
<feature type="region of interest" description="Disordered" evidence="10">
    <location>
        <begin position="799"/>
        <end position="829"/>
    </location>
</feature>
<name>A0A218XN28_PUNGR</name>
<dbReference type="PANTHER" id="PTHR48040:SF45">
    <property type="entry name" value="PLEIOTROPIC DRUG RESISTANCE PROTEIN 1-LIKE"/>
    <property type="match status" value="1"/>
</dbReference>
<evidence type="ECO:0000256" key="2">
    <source>
        <dbReference type="ARBA" id="ARBA00006012"/>
    </source>
</evidence>
<feature type="transmembrane region" description="Helical" evidence="11">
    <location>
        <begin position="604"/>
        <end position="626"/>
    </location>
</feature>
<dbReference type="Pfam" id="PF00005">
    <property type="entry name" value="ABC_tran"/>
    <property type="match status" value="2"/>
</dbReference>
<evidence type="ECO:0000313" key="15">
    <source>
        <dbReference type="Proteomes" id="UP000515151"/>
    </source>
</evidence>
<evidence type="ECO:0000256" key="1">
    <source>
        <dbReference type="ARBA" id="ARBA00004141"/>
    </source>
</evidence>
<dbReference type="Pfam" id="PF14510">
    <property type="entry name" value="ABC_trans_N"/>
    <property type="match status" value="1"/>
</dbReference>
<dbReference type="SMART" id="SM00382">
    <property type="entry name" value="AAA"/>
    <property type="match status" value="2"/>
</dbReference>
<reference evidence="15" key="3">
    <citation type="journal article" date="2020" name="Plant Biotechnol. J.">
        <title>The pomegranate (Punica granatum L.) draft genome dissects genetic divergence between soft- and hard-seeded cultivars.</title>
        <authorList>
            <person name="Luo X."/>
            <person name="Li H."/>
            <person name="Wu Z."/>
            <person name="Yao W."/>
            <person name="Zhao P."/>
            <person name="Cao D."/>
            <person name="Yu H."/>
            <person name="Li K."/>
            <person name="Poudel K."/>
            <person name="Zhao D."/>
            <person name="Zhang F."/>
            <person name="Xia X."/>
            <person name="Chen L."/>
            <person name="Wang Q."/>
            <person name="Jing D."/>
            <person name="Cao S."/>
        </authorList>
    </citation>
    <scope>NUCLEOTIDE SEQUENCE [LARGE SCALE GENOMIC DNA]</scope>
</reference>
<dbReference type="Gene3D" id="3.40.50.300">
    <property type="entry name" value="P-loop containing nucleotide triphosphate hydrolases"/>
    <property type="match status" value="2"/>
</dbReference>
<dbReference type="SUPFAM" id="SSF52540">
    <property type="entry name" value="P-loop containing nucleoside triphosphate hydrolases"/>
    <property type="match status" value="2"/>
</dbReference>
<evidence type="ECO:0000313" key="13">
    <source>
        <dbReference type="EMBL" id="OWM86665.1"/>
    </source>
</evidence>
<feature type="transmembrane region" description="Helical" evidence="11">
    <location>
        <begin position="747"/>
        <end position="770"/>
    </location>
</feature>
<evidence type="ECO:0000256" key="3">
    <source>
        <dbReference type="ARBA" id="ARBA00022448"/>
    </source>
</evidence>
<feature type="transmembrane region" description="Helical" evidence="11">
    <location>
        <begin position="1313"/>
        <end position="1337"/>
    </location>
</feature>
<dbReference type="InterPro" id="IPR013525">
    <property type="entry name" value="ABC2_TM"/>
</dbReference>
<evidence type="ECO:0000256" key="11">
    <source>
        <dbReference type="SAM" id="Phobius"/>
    </source>
</evidence>
<evidence type="ECO:0000259" key="12">
    <source>
        <dbReference type="PROSITE" id="PS50893"/>
    </source>
</evidence>
<evidence type="ECO:0000256" key="4">
    <source>
        <dbReference type="ARBA" id="ARBA00022692"/>
    </source>
</evidence>
<sequence>MESGDVFRVSSARLSSSNIWRNTTMEVFSRSSRYEEDEEALKWAAIEKLPTYLRVRRGILTEEEGSPREIEIHKLGFVERKNLIERLLKTAEEDNEKFLMKLRQRIERVGLDLPTIEVRFEHLNVEADAYIGGRALPTMFNFSANMLEGFLNFLHILPSRKKPFPILNDVSGIIKPRRMTLLLGPPSSGKTTLLLALAGKLGKDLNFSGRVMYNGHEMNEFVPQRTSAYISQYDVHIGEMTVRETLAFSARCQGVGPRYDMLAELSRREKEANIKPDPDVDIYMKAAALEGQETSIVTDYMLKILGLEICADTMVGDEMIRGISGGQKKRVTTGEMLVGPARALFMDEISTGLDSSTTFQIVNSLRQSIHILNGTAVISLLQPAPETYDLFDDIILLSDGQIVYQGPREDVLEFFKSVGFKCPERKGVADFLQEVTSRKDQVQYWANKDKPYSFVSVREFAEAFQSFHIGRKLGDQLAIPFDKSKSHPAALTTKKYGVSQKELLKACISRELLLMKRNSFVYIFKMTQLTLMALITMTLFFRTKMRRETVTDGGIYLGALFFIMVIIMFNGFSELAMSIMKLPVFYKQRDLLFYPPWAYALPTWILKIPITLIEVAIWVILTYYVIGFDPNARRFFKQYLLLLLINQMASALFRFLAALGRNVIVANTFGSFALVTVFVMGGFILSYNDVKKWWIWGYWISPMMYGQNAIAVNEFLGQRWGQVPPNSTDSLGVMVLKSRGLFVEARWYWISVGALIGYILLFNFLFTLALRYLDPLGKPQAVLSKEALDEKIANMTRGDVELSSRGSKNPSVREVESRRSVSSGRTLSKRVGSFNDSDLNRRRGMVLPFQPFSMVFDEIRYAIDMPQEMKEQGIPEDRLELLKGVSGAFRPGVLTALMGVSGAGKTTLMDVLAGRKTGGYIEGTIRIAGYPKKQETFARISGYCEQTDIHSPHVTVYESLLYSAWLRLPPEVDSATRKMFIEEVMELVELTSLREALVGLPGVNGLSTEQRKRLTIAVELVANPSIIFMDEPTSGLDARAAAIVMRTVRNTVDTGRTVVCTIHQPSIDIFDAFDELFLLKRGGEAIYVGPLGRHSSHLIEYFEGINGVPKIKDGYNPATWMLEITAAAEEAALGINFTDVYKNSDLYRRNKALIKELSTPMPGTKDLYFQTKYSQPFLTQCMACLQKQHWSYWRNPPYTAVRLLFTTFIALMFGTMFWDLGSRRSRQQDLLNAMGSMYAAVLFIGVQNAVSVQPVVAIERTVFYRERAAGMYSAMPYAFGQVVIELPYLFAQTLIYGVIVYSMIGFEWKVEKFFWYVFFMYFTLLYFTLYGMMTVAVTPNHNIAAIVSSAFYAIWNLFSGFIIPRTRIPIWWRWYYWACPVAWTLYGLVASQFGDVQETLESGVTVQDFIESYFGFRHDFVWAVAVVHVGICVLFCFTFAFSIKVFNFQRR</sequence>
<dbReference type="FunFam" id="3.40.50.300:FF:000059">
    <property type="entry name" value="ABC transporter G family member 40"/>
    <property type="match status" value="1"/>
</dbReference>
<keyword evidence="4 11" id="KW-0812">Transmembrane</keyword>
<dbReference type="InterPro" id="IPR029481">
    <property type="entry name" value="ABC_trans_N"/>
</dbReference>
<keyword evidence="7" id="KW-0067">ATP-binding</keyword>
<dbReference type="InterPro" id="IPR003593">
    <property type="entry name" value="AAA+_ATPase"/>
</dbReference>
<dbReference type="CDD" id="cd03232">
    <property type="entry name" value="ABCG_PDR_domain2"/>
    <property type="match status" value="1"/>
</dbReference>
<evidence type="ECO:0000256" key="5">
    <source>
        <dbReference type="ARBA" id="ARBA00022737"/>
    </source>
</evidence>
<evidence type="ECO:0000313" key="16">
    <source>
        <dbReference type="RefSeq" id="XP_031373443.1"/>
    </source>
</evidence>
<reference evidence="16" key="4">
    <citation type="submission" date="2025-04" db="UniProtKB">
        <authorList>
            <consortium name="RefSeq"/>
        </authorList>
    </citation>
    <scope>IDENTIFICATION</scope>
    <source>
        <tissue evidence="16">Leaf</tissue>
    </source>
</reference>
<keyword evidence="15" id="KW-1185">Reference proteome</keyword>
<dbReference type="FunFam" id="3.40.50.300:FF:000179">
    <property type="entry name" value="ABC transporter G family member 34"/>
    <property type="match status" value="1"/>
</dbReference>
<dbReference type="GO" id="GO:0016020">
    <property type="term" value="C:membrane"/>
    <property type="evidence" value="ECO:0007669"/>
    <property type="project" value="UniProtKB-SubCell"/>
</dbReference>
<dbReference type="InterPro" id="IPR034003">
    <property type="entry name" value="ABCG_PDR_2"/>
</dbReference>
<feature type="transmembrane region" description="Helical" evidence="11">
    <location>
        <begin position="1374"/>
        <end position="1393"/>
    </location>
</feature>
<dbReference type="EMBL" id="MTKT01001080">
    <property type="protein sequence ID" value="OWM86665.1"/>
    <property type="molecule type" value="Genomic_DNA"/>
</dbReference>
<keyword evidence="3" id="KW-0813">Transport</keyword>
<organism evidence="13 14">
    <name type="scientific">Punica granatum</name>
    <name type="common">Pomegranate</name>
    <dbReference type="NCBI Taxonomy" id="22663"/>
    <lineage>
        <taxon>Eukaryota</taxon>
        <taxon>Viridiplantae</taxon>
        <taxon>Streptophyta</taxon>
        <taxon>Embryophyta</taxon>
        <taxon>Tracheophyta</taxon>
        <taxon>Spermatophyta</taxon>
        <taxon>Magnoliopsida</taxon>
        <taxon>eudicotyledons</taxon>
        <taxon>Gunneridae</taxon>
        <taxon>Pentapetalae</taxon>
        <taxon>rosids</taxon>
        <taxon>malvids</taxon>
        <taxon>Myrtales</taxon>
        <taxon>Lythraceae</taxon>
        <taxon>Punica</taxon>
    </lineage>
</organism>
<evidence type="ECO:0000256" key="9">
    <source>
        <dbReference type="ARBA" id="ARBA00023136"/>
    </source>
</evidence>
<dbReference type="RefSeq" id="XP_031373443.1">
    <property type="nucleotide sequence ID" value="XM_031517583.1"/>
</dbReference>
<dbReference type="Pfam" id="PF08370">
    <property type="entry name" value="PDR_assoc"/>
    <property type="match status" value="1"/>
</dbReference>
<dbReference type="GO" id="GO:0016887">
    <property type="term" value="F:ATP hydrolysis activity"/>
    <property type="evidence" value="ECO:0007669"/>
    <property type="project" value="InterPro"/>
</dbReference>
<keyword evidence="5" id="KW-0677">Repeat</keyword>
<feature type="transmembrane region" description="Helical" evidence="11">
    <location>
        <begin position="553"/>
        <end position="572"/>
    </location>
</feature>
<feature type="transmembrane region" description="Helical" evidence="11">
    <location>
        <begin position="520"/>
        <end position="541"/>
    </location>
</feature>
<keyword evidence="9 11" id="KW-0472">Membrane</keyword>
<dbReference type="Pfam" id="PF01061">
    <property type="entry name" value="ABC2_membrane"/>
    <property type="match status" value="2"/>
</dbReference>
<feature type="transmembrane region" description="Helical" evidence="11">
    <location>
        <begin position="1286"/>
        <end position="1306"/>
    </location>
</feature>
<evidence type="ECO:0000256" key="7">
    <source>
        <dbReference type="ARBA" id="ARBA00022840"/>
    </source>
</evidence>
<evidence type="ECO:0000313" key="14">
    <source>
        <dbReference type="Proteomes" id="UP000197138"/>
    </source>
</evidence>
<comment type="similarity">
    <text evidence="2">Belongs to the ABC transporter superfamily. ABCG family. PDR (TC 3.A.1.205) subfamily.</text>
</comment>
<dbReference type="GeneID" id="116188314"/>
<feature type="domain" description="ABC transporter" evidence="12">
    <location>
        <begin position="854"/>
        <end position="1106"/>
    </location>
</feature>
<dbReference type="OrthoDB" id="66620at2759"/>
<keyword evidence="6" id="KW-0547">Nucleotide-binding</keyword>
<protein>
    <submittedName>
        <fullName evidence="16">Pleiotropic drug resistance protein 1-like</fullName>
    </submittedName>
</protein>
<feature type="transmembrane region" description="Helical" evidence="11">
    <location>
        <begin position="1343"/>
        <end position="1362"/>
    </location>
</feature>
<reference evidence="13" key="2">
    <citation type="submission" date="2017-06" db="EMBL/GenBank/DDBJ databases">
        <title>The pomegranate genome and the genomics of punicalagin biosynthesis.</title>
        <authorList>
            <person name="Xu C."/>
        </authorList>
    </citation>
    <scope>NUCLEOTIDE SEQUENCE [LARGE SCALE GENOMIC DNA]</scope>
    <source>
        <tissue evidence="13">Fresh leaf</tissue>
    </source>
</reference>
<feature type="transmembrane region" description="Helical" evidence="11">
    <location>
        <begin position="638"/>
        <end position="657"/>
    </location>
</feature>
<feature type="domain" description="ABC transporter" evidence="12">
    <location>
        <begin position="151"/>
        <end position="424"/>
    </location>
</feature>
<dbReference type="InterPro" id="IPR013581">
    <property type="entry name" value="PDR_assoc"/>
</dbReference>
<comment type="subcellular location">
    <subcellularLocation>
        <location evidence="1">Membrane</location>
        <topology evidence="1">Multi-pass membrane protein</topology>
    </subcellularLocation>
</comment>
<reference evidence="14" key="1">
    <citation type="journal article" date="2017" name="Plant J.">
        <title>The pomegranate (Punica granatum L.) genome and the genomics of punicalagin biosynthesis.</title>
        <authorList>
            <person name="Qin G."/>
            <person name="Xu C."/>
            <person name="Ming R."/>
            <person name="Tang H."/>
            <person name="Guyot R."/>
            <person name="Kramer E.M."/>
            <person name="Hu Y."/>
            <person name="Yi X."/>
            <person name="Qi Y."/>
            <person name="Xu X."/>
            <person name="Gao Z."/>
            <person name="Pan H."/>
            <person name="Jian J."/>
            <person name="Tian Y."/>
            <person name="Yue Z."/>
            <person name="Xu Y."/>
        </authorList>
    </citation>
    <scope>NUCLEOTIDE SEQUENCE [LARGE SCALE GENOMIC DNA]</scope>
    <source>
        <strain evidence="14">cv. Dabenzi</strain>
    </source>
</reference>
<dbReference type="PROSITE" id="PS50893">
    <property type="entry name" value="ABC_TRANSPORTER_2"/>
    <property type="match status" value="2"/>
</dbReference>
<feature type="transmembrane region" description="Helical" evidence="11">
    <location>
        <begin position="1200"/>
        <end position="1218"/>
    </location>
</feature>
<dbReference type="GO" id="GO:0140359">
    <property type="term" value="F:ABC-type transporter activity"/>
    <property type="evidence" value="ECO:0007669"/>
    <property type="project" value="InterPro"/>
</dbReference>
<dbReference type="InterPro" id="IPR043926">
    <property type="entry name" value="ABCG_dom"/>
</dbReference>
<dbReference type="Pfam" id="PF19055">
    <property type="entry name" value="ABC2_membrane_7"/>
    <property type="match status" value="1"/>
</dbReference>
<accession>A0A218XN28</accession>
<dbReference type="Proteomes" id="UP000197138">
    <property type="component" value="Unassembled WGS sequence"/>
</dbReference>
<evidence type="ECO:0000256" key="8">
    <source>
        <dbReference type="ARBA" id="ARBA00022989"/>
    </source>
</evidence>
<feature type="transmembrane region" description="Helical" evidence="11">
    <location>
        <begin position="1420"/>
        <end position="1443"/>
    </location>
</feature>
<proteinExistence type="inferred from homology"/>
<keyword evidence="8 11" id="KW-1133">Transmembrane helix</keyword>
<dbReference type="GO" id="GO:0005524">
    <property type="term" value="F:ATP binding"/>
    <property type="evidence" value="ECO:0007669"/>
    <property type="project" value="UniProtKB-KW"/>
</dbReference>
<evidence type="ECO:0000256" key="10">
    <source>
        <dbReference type="SAM" id="MobiDB-lite"/>
    </source>
</evidence>